<dbReference type="EMBL" id="OMOF01000555">
    <property type="protein sequence ID" value="SPF52660.1"/>
    <property type="molecule type" value="Genomic_DNA"/>
</dbReference>
<proteinExistence type="predicted"/>
<protein>
    <submittedName>
        <fullName evidence="1">Uncharacterized protein</fullName>
    </submittedName>
</protein>
<dbReference type="AlphaFoldDB" id="A0A2U3LLC7"/>
<dbReference type="SUPFAM" id="SSF56784">
    <property type="entry name" value="HAD-like"/>
    <property type="match status" value="1"/>
</dbReference>
<dbReference type="Pfam" id="PF24694">
    <property type="entry name" value="LNS2_PITM1-3"/>
    <property type="match status" value="1"/>
</dbReference>
<gene>
    <name evidence="1" type="ORF">SBF1_5990003</name>
</gene>
<accession>A0A2U3LLC7</accession>
<evidence type="ECO:0000313" key="2">
    <source>
        <dbReference type="Proteomes" id="UP000238916"/>
    </source>
</evidence>
<evidence type="ECO:0000313" key="1">
    <source>
        <dbReference type="EMBL" id="SPF52660.1"/>
    </source>
</evidence>
<sequence length="109" mass="12210">MKRLVDQGYSLVYLTARPESVREVTLEWLRAHDLPVGPVIHTNGRLKGEMALDLVHADWIAGAIEDSPHEIAGYAEAIPGIRLLVPEWLHNEDVKRGIHISRHTTCLAC</sequence>
<organism evidence="1 2">
    <name type="scientific">Candidatus Desulfosporosinus infrequens</name>
    <dbReference type="NCBI Taxonomy" id="2043169"/>
    <lineage>
        <taxon>Bacteria</taxon>
        <taxon>Bacillati</taxon>
        <taxon>Bacillota</taxon>
        <taxon>Clostridia</taxon>
        <taxon>Eubacteriales</taxon>
        <taxon>Desulfitobacteriaceae</taxon>
        <taxon>Desulfosporosinus</taxon>
    </lineage>
</organism>
<dbReference type="Proteomes" id="UP000238916">
    <property type="component" value="Unassembled WGS sequence"/>
</dbReference>
<dbReference type="InterPro" id="IPR023214">
    <property type="entry name" value="HAD_sf"/>
</dbReference>
<dbReference type="InterPro" id="IPR036412">
    <property type="entry name" value="HAD-like_sf"/>
</dbReference>
<dbReference type="Gene3D" id="3.40.50.1000">
    <property type="entry name" value="HAD superfamily/HAD-like"/>
    <property type="match status" value="1"/>
</dbReference>
<name>A0A2U3LLC7_9FIRM</name>
<reference evidence="2" key="1">
    <citation type="submission" date="2018-02" db="EMBL/GenBank/DDBJ databases">
        <authorList>
            <person name="Hausmann B."/>
        </authorList>
    </citation>
    <scope>NUCLEOTIDE SEQUENCE [LARGE SCALE GENOMIC DNA]</scope>
    <source>
        <strain evidence="2">Peat soil MAG SbF1</strain>
    </source>
</reference>